<organism evidence="2 3">
    <name type="scientific">Actinokineospora fastidiosa</name>
    <dbReference type="NCBI Taxonomy" id="1816"/>
    <lineage>
        <taxon>Bacteria</taxon>
        <taxon>Bacillati</taxon>
        <taxon>Actinomycetota</taxon>
        <taxon>Actinomycetes</taxon>
        <taxon>Pseudonocardiales</taxon>
        <taxon>Pseudonocardiaceae</taxon>
        <taxon>Actinokineospora</taxon>
    </lineage>
</organism>
<comment type="caution">
    <text evidence="2">The sequence shown here is derived from an EMBL/GenBank/DDBJ whole genome shotgun (WGS) entry which is preliminary data.</text>
</comment>
<feature type="region of interest" description="Disordered" evidence="1">
    <location>
        <begin position="1"/>
        <end position="49"/>
    </location>
</feature>
<dbReference type="EMBL" id="BMRB01000004">
    <property type="protein sequence ID" value="GGS48195.1"/>
    <property type="molecule type" value="Genomic_DNA"/>
</dbReference>
<reference evidence="2" key="1">
    <citation type="journal article" date="2014" name="Int. J. Syst. Evol. Microbiol.">
        <title>Complete genome sequence of Corynebacterium casei LMG S-19264T (=DSM 44701T), isolated from a smear-ripened cheese.</title>
        <authorList>
            <consortium name="US DOE Joint Genome Institute (JGI-PGF)"/>
            <person name="Walter F."/>
            <person name="Albersmeier A."/>
            <person name="Kalinowski J."/>
            <person name="Ruckert C."/>
        </authorList>
    </citation>
    <scope>NUCLEOTIDE SEQUENCE</scope>
    <source>
        <strain evidence="2">JCM 3276</strain>
    </source>
</reference>
<sequence>MSLARAGRAGPWDRPASVGTGERVGGRQRPPTRPGPSRQTEILPAPAPALTEDLTVAAFSRV</sequence>
<protein>
    <submittedName>
        <fullName evidence="2">Uncharacterized protein</fullName>
    </submittedName>
</protein>
<evidence type="ECO:0000256" key="1">
    <source>
        <dbReference type="SAM" id="MobiDB-lite"/>
    </source>
</evidence>
<proteinExistence type="predicted"/>
<name>A0A918LHJ7_9PSEU</name>
<reference evidence="2" key="2">
    <citation type="submission" date="2020-09" db="EMBL/GenBank/DDBJ databases">
        <authorList>
            <person name="Sun Q."/>
            <person name="Ohkuma M."/>
        </authorList>
    </citation>
    <scope>NUCLEOTIDE SEQUENCE</scope>
    <source>
        <strain evidence="2">JCM 3276</strain>
    </source>
</reference>
<evidence type="ECO:0000313" key="3">
    <source>
        <dbReference type="Proteomes" id="UP000660680"/>
    </source>
</evidence>
<dbReference type="AlphaFoldDB" id="A0A918LHJ7"/>
<dbReference type="Proteomes" id="UP000660680">
    <property type="component" value="Unassembled WGS sequence"/>
</dbReference>
<gene>
    <name evidence="2" type="ORF">GCM10010171_49290</name>
</gene>
<evidence type="ECO:0000313" key="2">
    <source>
        <dbReference type="EMBL" id="GGS48195.1"/>
    </source>
</evidence>
<accession>A0A918LHJ7</accession>
<keyword evidence="3" id="KW-1185">Reference proteome</keyword>